<dbReference type="PROSITE" id="PS00036">
    <property type="entry name" value="BZIP_BASIC"/>
    <property type="match status" value="1"/>
</dbReference>
<evidence type="ECO:0000256" key="4">
    <source>
        <dbReference type="ARBA" id="ARBA00023163"/>
    </source>
</evidence>
<evidence type="ECO:0000256" key="3">
    <source>
        <dbReference type="ARBA" id="ARBA00023125"/>
    </source>
</evidence>
<evidence type="ECO:0000313" key="8">
    <source>
        <dbReference type="EMBL" id="CAK7904943.1"/>
    </source>
</evidence>
<proteinExistence type="predicted"/>
<reference evidence="8 9" key="1">
    <citation type="submission" date="2024-01" db="EMBL/GenBank/DDBJ databases">
        <authorList>
            <consortium name="Genoscope - CEA"/>
            <person name="William W."/>
        </authorList>
    </citation>
    <scope>NUCLEOTIDE SEQUENCE [LARGE SCALE GENOMIC DNA]</scope>
    <source>
        <strain evidence="8 9">29B2s-10</strain>
    </source>
</reference>
<gene>
    <name evidence="8" type="primary">MET28</name>
    <name evidence="8" type="ORF">CAAN4_D11760</name>
</gene>
<name>A0ABP0ECN7_9ASCO</name>
<dbReference type="PANTHER" id="PTHR13044:SF14">
    <property type="entry name" value="CRYPTOCEPHAL, ISOFORM A"/>
    <property type="match status" value="1"/>
</dbReference>
<evidence type="ECO:0000259" key="7">
    <source>
        <dbReference type="PROSITE" id="PS50217"/>
    </source>
</evidence>
<dbReference type="SUPFAM" id="SSF57959">
    <property type="entry name" value="Leucine zipper domain"/>
    <property type="match status" value="1"/>
</dbReference>
<keyword evidence="5" id="KW-0539">Nucleus</keyword>
<dbReference type="InterPro" id="IPR046347">
    <property type="entry name" value="bZIP_sf"/>
</dbReference>
<accession>A0ABP0ECN7</accession>
<comment type="subcellular location">
    <subcellularLocation>
        <location evidence="1">Nucleus</location>
    </subcellularLocation>
</comment>
<organism evidence="8 9">
    <name type="scientific">[Candida] anglica</name>
    <dbReference type="NCBI Taxonomy" id="148631"/>
    <lineage>
        <taxon>Eukaryota</taxon>
        <taxon>Fungi</taxon>
        <taxon>Dikarya</taxon>
        <taxon>Ascomycota</taxon>
        <taxon>Saccharomycotina</taxon>
        <taxon>Pichiomycetes</taxon>
        <taxon>Debaryomycetaceae</taxon>
        <taxon>Kurtzmaniella</taxon>
    </lineage>
</organism>
<protein>
    <submittedName>
        <fullName evidence="8">Transcriptional activator of sulfur metabolism Met28p</fullName>
    </submittedName>
</protein>
<keyword evidence="3" id="KW-0238">DNA-binding</keyword>
<dbReference type="InterPro" id="IPR004827">
    <property type="entry name" value="bZIP"/>
</dbReference>
<dbReference type="Proteomes" id="UP001497600">
    <property type="component" value="Chromosome D"/>
</dbReference>
<dbReference type="CDD" id="cd14705">
    <property type="entry name" value="bZIP_Zip1"/>
    <property type="match status" value="1"/>
</dbReference>
<dbReference type="SMART" id="SM00338">
    <property type="entry name" value="BRLZ"/>
    <property type="match status" value="1"/>
</dbReference>
<feature type="region of interest" description="Disordered" evidence="6">
    <location>
        <begin position="95"/>
        <end position="142"/>
    </location>
</feature>
<keyword evidence="4" id="KW-0804">Transcription</keyword>
<evidence type="ECO:0000313" key="9">
    <source>
        <dbReference type="Proteomes" id="UP001497600"/>
    </source>
</evidence>
<evidence type="ECO:0000256" key="2">
    <source>
        <dbReference type="ARBA" id="ARBA00023015"/>
    </source>
</evidence>
<dbReference type="PANTHER" id="PTHR13044">
    <property type="entry name" value="ACTIVATING TRANSCRIPTION FACTOR ATF 4/5"/>
    <property type="match status" value="1"/>
</dbReference>
<keyword evidence="9" id="KW-1185">Reference proteome</keyword>
<feature type="domain" description="BZIP" evidence="7">
    <location>
        <begin position="113"/>
        <end position="170"/>
    </location>
</feature>
<dbReference type="Pfam" id="PF07716">
    <property type="entry name" value="bZIP_2"/>
    <property type="match status" value="1"/>
</dbReference>
<feature type="compositionally biased region" description="Basic and acidic residues" evidence="6">
    <location>
        <begin position="131"/>
        <end position="141"/>
    </location>
</feature>
<dbReference type="Gene3D" id="1.20.5.170">
    <property type="match status" value="1"/>
</dbReference>
<dbReference type="EMBL" id="OZ004256">
    <property type="protein sequence ID" value="CAK7904943.1"/>
    <property type="molecule type" value="Genomic_DNA"/>
</dbReference>
<evidence type="ECO:0000256" key="1">
    <source>
        <dbReference type="ARBA" id="ARBA00004123"/>
    </source>
</evidence>
<feature type="compositionally biased region" description="Low complexity" evidence="6">
    <location>
        <begin position="95"/>
        <end position="109"/>
    </location>
</feature>
<sequence>MNFQPTDYLSELNLDFELSPNVSENAGGDLDVFAHSEFFDLDVFAKDASEVNKELFVKQEQVDTSFLDFQNTHQANQAISIPTNVETVAKYPYTSPNNWSTSSVSPPSSNDDKRKKNTAASARFRIKKKQKEQEMEKKAKQLQENVSNLEKRLRTLEMENKCLKNLILQQNERKNSDLLENIKKRSINSPSVFEFTN</sequence>
<keyword evidence="2" id="KW-0805">Transcription regulation</keyword>
<evidence type="ECO:0000256" key="5">
    <source>
        <dbReference type="ARBA" id="ARBA00023242"/>
    </source>
</evidence>
<dbReference type="PROSITE" id="PS50217">
    <property type="entry name" value="BZIP"/>
    <property type="match status" value="1"/>
</dbReference>
<evidence type="ECO:0000256" key="6">
    <source>
        <dbReference type="SAM" id="MobiDB-lite"/>
    </source>
</evidence>